<dbReference type="SMART" id="SM01002">
    <property type="entry name" value="AlaDh_PNT_C"/>
    <property type="match status" value="1"/>
</dbReference>
<dbReference type="SUPFAM" id="SSF51735">
    <property type="entry name" value="NAD(P)-binding Rossmann-fold domains"/>
    <property type="match status" value="1"/>
</dbReference>
<dbReference type="EMBL" id="FZPD01000005">
    <property type="protein sequence ID" value="SNT26104.1"/>
    <property type="molecule type" value="Genomic_DNA"/>
</dbReference>
<dbReference type="Proteomes" id="UP000198393">
    <property type="component" value="Unassembled WGS sequence"/>
</dbReference>
<dbReference type="PANTHER" id="PTHR42795">
    <property type="entry name" value="ALANINE DEHYDROGENASE"/>
    <property type="match status" value="1"/>
</dbReference>
<evidence type="ECO:0000256" key="1">
    <source>
        <dbReference type="ARBA" id="ARBA00005689"/>
    </source>
</evidence>
<keyword evidence="7" id="KW-1185">Reference proteome</keyword>
<dbReference type="Pfam" id="PF01262">
    <property type="entry name" value="AlaDh_PNT_C"/>
    <property type="match status" value="1"/>
</dbReference>
<dbReference type="Gene3D" id="3.40.50.720">
    <property type="entry name" value="NAD(P)-binding Rossmann-like Domain"/>
    <property type="match status" value="2"/>
</dbReference>
<dbReference type="GO" id="GO:0042853">
    <property type="term" value="P:L-alanine catabolic process"/>
    <property type="evidence" value="ECO:0007669"/>
    <property type="project" value="InterPro"/>
</dbReference>
<gene>
    <name evidence="6" type="ORF">SAMN05421640_3016</name>
</gene>
<dbReference type="InterPro" id="IPR036291">
    <property type="entry name" value="NAD(P)-bd_dom_sf"/>
</dbReference>
<accession>A0A239L9B1</accession>
<organism evidence="6 7">
    <name type="scientific">Ekhidna lutea</name>
    <dbReference type="NCBI Taxonomy" id="447679"/>
    <lineage>
        <taxon>Bacteria</taxon>
        <taxon>Pseudomonadati</taxon>
        <taxon>Bacteroidota</taxon>
        <taxon>Cytophagia</taxon>
        <taxon>Cytophagales</taxon>
        <taxon>Reichenbachiellaceae</taxon>
        <taxon>Ekhidna</taxon>
    </lineage>
</organism>
<proteinExistence type="inferred from homology"/>
<dbReference type="OrthoDB" id="9804592at2"/>
<dbReference type="SMART" id="SM01003">
    <property type="entry name" value="AlaDh_PNT_N"/>
    <property type="match status" value="1"/>
</dbReference>
<evidence type="ECO:0000256" key="2">
    <source>
        <dbReference type="ARBA" id="ARBA00012897"/>
    </source>
</evidence>
<protein>
    <recommendedName>
        <fullName evidence="2">alanine dehydrogenase</fullName>
        <ecNumber evidence="2">1.4.1.1</ecNumber>
    </recommendedName>
</protein>
<feature type="domain" description="Alanine dehydrogenase/pyridine nucleotide transhydrogenase N-terminal" evidence="5">
    <location>
        <begin position="37"/>
        <end position="170"/>
    </location>
</feature>
<feature type="domain" description="Alanine dehydrogenase/pyridine nucleotide transhydrogenase NAD(H)-binding" evidence="4">
    <location>
        <begin position="182"/>
        <end position="330"/>
    </location>
</feature>
<dbReference type="GO" id="GO:0000286">
    <property type="term" value="F:alanine dehydrogenase activity"/>
    <property type="evidence" value="ECO:0007669"/>
    <property type="project" value="UniProtKB-EC"/>
</dbReference>
<sequence length="408" mass="44396">MNESSKSGFAKLAQEQTLYPQEAPAKISKKHQSMQIGVPQEIADQEKRMPIKPSSVGVLVANGHEVLVESGAGESANFSDDEYSEAGAQIAYSAKEVFECRTVLKVEPPTIKEIEMMKPGSTLISAFQAGKQNTKYLEAINKKKLIAIGYEFIEDKVGGLPLVRAMSEVAGSTVMIIAAEYLSSANNGRGVILGGITGVPPTRVVIIGAGTVAEFAARAALGHGAEVRVFDNQIYKMRRLKHSLGQEIYTSTYDEALLKKEVQEADVLIGAVRFEKGKSKMLVTEDMVMSMKPGSVIIDVSIDHGGCIETSELTNHKKPVFVKHDVTHYCVPNIASRVARTASLAISNIFTPILLEAGDCGGFDEMIYTHRWLQKGVYSYKGTLTNLALAKRFNLAFKDISLFMAARI</sequence>
<evidence type="ECO:0000313" key="6">
    <source>
        <dbReference type="EMBL" id="SNT26104.1"/>
    </source>
</evidence>
<dbReference type="RefSeq" id="WP_089357708.1">
    <property type="nucleotide sequence ID" value="NZ_FZPD01000005.1"/>
</dbReference>
<dbReference type="PANTHER" id="PTHR42795:SF1">
    <property type="entry name" value="ALANINE DEHYDROGENASE"/>
    <property type="match status" value="1"/>
</dbReference>
<dbReference type="Pfam" id="PF05222">
    <property type="entry name" value="AlaDh_PNT_N"/>
    <property type="match status" value="1"/>
</dbReference>
<dbReference type="InterPro" id="IPR007698">
    <property type="entry name" value="AlaDH/PNT_NAD(H)-bd"/>
</dbReference>
<dbReference type="InterPro" id="IPR008141">
    <property type="entry name" value="Ala_DH"/>
</dbReference>
<evidence type="ECO:0000313" key="7">
    <source>
        <dbReference type="Proteomes" id="UP000198393"/>
    </source>
</evidence>
<name>A0A239L9B1_EKHLU</name>
<dbReference type="InterPro" id="IPR007886">
    <property type="entry name" value="AlaDH/PNT_N"/>
</dbReference>
<dbReference type="GO" id="GO:0005886">
    <property type="term" value="C:plasma membrane"/>
    <property type="evidence" value="ECO:0007669"/>
    <property type="project" value="TreeGrafter"/>
</dbReference>
<reference evidence="6 7" key="1">
    <citation type="submission" date="2017-06" db="EMBL/GenBank/DDBJ databases">
        <authorList>
            <person name="Kim H.J."/>
            <person name="Triplett B.A."/>
        </authorList>
    </citation>
    <scope>NUCLEOTIDE SEQUENCE [LARGE SCALE GENOMIC DNA]</scope>
    <source>
        <strain evidence="6 7">DSM 19307</strain>
    </source>
</reference>
<dbReference type="EC" id="1.4.1.1" evidence="2"/>
<evidence type="ECO:0000256" key="3">
    <source>
        <dbReference type="ARBA" id="ARBA00023002"/>
    </source>
</evidence>
<dbReference type="AlphaFoldDB" id="A0A239L9B1"/>
<evidence type="ECO:0000259" key="5">
    <source>
        <dbReference type="SMART" id="SM01003"/>
    </source>
</evidence>
<dbReference type="SUPFAM" id="SSF52283">
    <property type="entry name" value="Formate/glycerate dehydrogenase catalytic domain-like"/>
    <property type="match status" value="1"/>
</dbReference>
<dbReference type="CDD" id="cd05305">
    <property type="entry name" value="L-AlaDH"/>
    <property type="match status" value="1"/>
</dbReference>
<keyword evidence="3" id="KW-0560">Oxidoreductase</keyword>
<evidence type="ECO:0000259" key="4">
    <source>
        <dbReference type="SMART" id="SM01002"/>
    </source>
</evidence>
<comment type="similarity">
    <text evidence="1">Belongs to the AlaDH/PNT family.</text>
</comment>